<feature type="non-terminal residue" evidence="3">
    <location>
        <position position="1"/>
    </location>
</feature>
<sequence>ELAGAPVFTVTGGTFVPAAPTCTAGGGSVTCDLTTMPASGTATVRIPVRLAGDVAGAAVFTNTASLVTTGSVDTNGGSNPGAGNNFSSGSVSAASQADVQVASKTAVASGTSVSKATAVAGEAFDWLVAVSNNGPQAAQAVQFADVLPSGMVLAGAPVFTVTAGTFVPAAPTCTGAAGGAAVACGITSMPSGGTATVRIPVRLTGTPAAGTVFANTASIVTTGTLDTSGGADPRAGNNYGTGRVTVTTTPKADVQVLSKVAVAPGTTTAKATALPEERFEFLVRLANNGPETAVRVRFSDTLPAGMVLTGTPVFKVTQGSFLPAAPTCSGVSGGTAVLCEISQMPAGGTADVRIPVMLTGDLNVGDKLTNTATLVTLDTTDTNGGTDPLGGNNFGRGSVTLQYPFPYSSVSGRVWFDADHNRSYNPSSANASEIAIPGWTVELANCPPAPTQCTTDNATVVLTTTSGSQGEYVFNDVPAGRHVVRFRNLQGHLVGGVWPTDPALNRSGGLLPTQTGSLNADSIKLYAGLTQAVVHQDLPLDPGGVVYDSLSAAPVAGATVRITGPAGFNPAVHLLEGTNTVVTPASGEYRFMLMPSAPAGVYTLTVTPPAGYRVSSLIPPAEGTLSMQDCTAPGVTLQDQDHIDPCTVSPQSRPALPITAPYFLSTFYPGTGRSAQSIVNNHLPLDPDGSATHLIELRKTSPKLTVKKGEPVPYSITARYTGTASMGGVLVLDALPPGFKFMDGSLTVQSLPNGPVQPARALLQGRQLTLEGVHFNAGETKRIQMVLAVGIGVSEGDYVNSVVAQRAGAVVSNNATASVRVVPDALLDCTDVIGKVYDDRNANGWQDEGEPGLPNVRIATVNGLLVNTDALGRYHIACAAVPKDGTGSNLVLKLDERTLPSGYRVTTENPAAERITRGKAVKVNFGATVHRVVQLALQSAAFDDGALTLKAEHAPRLEQALAALRERPSILRLAYEAGAGEDAALADARLAAVRELLLQRWRAEGQAQGQALFNLDIEVERVSASTPPTRR</sequence>
<dbReference type="InterPro" id="IPR001434">
    <property type="entry name" value="OmcB-like_DUF11"/>
</dbReference>
<organism evidence="3 4">
    <name type="scientific">Azohydromonas lata</name>
    <dbReference type="NCBI Taxonomy" id="45677"/>
    <lineage>
        <taxon>Bacteria</taxon>
        <taxon>Pseudomonadati</taxon>
        <taxon>Pseudomonadota</taxon>
        <taxon>Betaproteobacteria</taxon>
        <taxon>Burkholderiales</taxon>
        <taxon>Sphaerotilaceae</taxon>
        <taxon>Azohydromonas</taxon>
    </lineage>
</organism>
<evidence type="ECO:0000256" key="1">
    <source>
        <dbReference type="SAM" id="MobiDB-lite"/>
    </source>
</evidence>
<name>A0ABU5IDE6_9BURK</name>
<comment type="caution">
    <text evidence="3">The sequence shown here is derived from an EMBL/GenBank/DDBJ whole genome shotgun (WGS) entry which is preliminary data.</text>
</comment>
<dbReference type="Proteomes" id="UP001293718">
    <property type="component" value="Unassembled WGS sequence"/>
</dbReference>
<feature type="domain" description="DUF11" evidence="2">
    <location>
        <begin position="112"/>
        <end position="241"/>
    </location>
</feature>
<dbReference type="InterPro" id="IPR051172">
    <property type="entry name" value="Chlamydia_OmcB"/>
</dbReference>
<reference evidence="3 4" key="1">
    <citation type="submission" date="2023-11" db="EMBL/GenBank/DDBJ databases">
        <title>Draft genome of Azohydromonas lata strain H1 (DSM1123), a polyhydroxyalkanoate producer.</title>
        <authorList>
            <person name="Traversa D."/>
            <person name="D'Addabbo P."/>
            <person name="Pazzani C."/>
            <person name="Manzari C."/>
            <person name="Chiara M."/>
            <person name="Scrascia M."/>
        </authorList>
    </citation>
    <scope>NUCLEOTIDE SEQUENCE [LARGE SCALE GENOMIC DNA]</scope>
    <source>
        <strain evidence="3 4">H1</strain>
    </source>
</reference>
<accession>A0ABU5IDE6</accession>
<dbReference type="PANTHER" id="PTHR34819:SF3">
    <property type="entry name" value="CELL SURFACE PROTEIN"/>
    <property type="match status" value="1"/>
</dbReference>
<proteinExistence type="predicted"/>
<feature type="region of interest" description="Disordered" evidence="1">
    <location>
        <begin position="70"/>
        <end position="89"/>
    </location>
</feature>
<dbReference type="Pfam" id="PF01345">
    <property type="entry name" value="DUF11"/>
    <property type="match status" value="2"/>
</dbReference>
<dbReference type="InterPro" id="IPR008969">
    <property type="entry name" value="CarboxyPept-like_regulatory"/>
</dbReference>
<keyword evidence="4" id="KW-1185">Reference proteome</keyword>
<gene>
    <name evidence="3" type="ORF">SM757_11190</name>
</gene>
<dbReference type="Gene3D" id="2.60.40.10">
    <property type="entry name" value="Immunoglobulins"/>
    <property type="match status" value="2"/>
</dbReference>
<dbReference type="SUPFAM" id="SSF117074">
    <property type="entry name" value="Hypothetical protein PA1324"/>
    <property type="match status" value="2"/>
</dbReference>
<dbReference type="PANTHER" id="PTHR34819">
    <property type="entry name" value="LARGE CYSTEINE-RICH PERIPLASMIC PROTEIN OMCB"/>
    <property type="match status" value="1"/>
</dbReference>
<dbReference type="InterPro" id="IPR047589">
    <property type="entry name" value="DUF11_rpt"/>
</dbReference>
<dbReference type="Gene3D" id="2.60.40.1120">
    <property type="entry name" value="Carboxypeptidase-like, regulatory domain"/>
    <property type="match status" value="1"/>
</dbReference>
<dbReference type="SUPFAM" id="SSF49464">
    <property type="entry name" value="Carboxypeptidase regulatory domain-like"/>
    <property type="match status" value="1"/>
</dbReference>
<feature type="domain" description="DUF11" evidence="2">
    <location>
        <begin position="267"/>
        <end position="383"/>
    </location>
</feature>
<dbReference type="NCBIfam" id="TIGR01451">
    <property type="entry name" value="B_ant_repeat"/>
    <property type="match status" value="3"/>
</dbReference>
<dbReference type="EMBL" id="JAXOJX010000015">
    <property type="protein sequence ID" value="MDZ5457135.1"/>
    <property type="molecule type" value="Genomic_DNA"/>
</dbReference>
<evidence type="ECO:0000313" key="3">
    <source>
        <dbReference type="EMBL" id="MDZ5457135.1"/>
    </source>
</evidence>
<evidence type="ECO:0000259" key="2">
    <source>
        <dbReference type="Pfam" id="PF01345"/>
    </source>
</evidence>
<evidence type="ECO:0000313" key="4">
    <source>
        <dbReference type="Proteomes" id="UP001293718"/>
    </source>
</evidence>
<protein>
    <recommendedName>
        <fullName evidence="2">DUF11 domain-containing protein</fullName>
    </recommendedName>
</protein>
<dbReference type="InterPro" id="IPR013783">
    <property type="entry name" value="Ig-like_fold"/>
</dbReference>